<dbReference type="Pfam" id="PF21021">
    <property type="entry name" value="FAF1"/>
    <property type="match status" value="1"/>
</dbReference>
<dbReference type="Gene3D" id="3.40.30.10">
    <property type="entry name" value="Glutaredoxin"/>
    <property type="match status" value="1"/>
</dbReference>
<reference evidence="4" key="1">
    <citation type="submission" date="2021-07" db="EMBL/GenBank/DDBJ databases">
        <title>Draft genome of Mortierella alpina, strain LL118, isolated from an aspen leaf litter sample.</title>
        <authorList>
            <person name="Yang S."/>
            <person name="Vinatzer B.A."/>
        </authorList>
    </citation>
    <scope>NUCLEOTIDE SEQUENCE</scope>
    <source>
        <strain evidence="4">LL118</strain>
    </source>
</reference>
<proteinExistence type="predicted"/>
<dbReference type="GO" id="GO:0005783">
    <property type="term" value="C:endoplasmic reticulum"/>
    <property type="evidence" value="ECO:0007669"/>
    <property type="project" value="TreeGrafter"/>
</dbReference>
<gene>
    <name evidence="4" type="ORF">KVV02_000318</name>
</gene>
<dbReference type="PROSITE" id="PS50033">
    <property type="entry name" value="UBX"/>
    <property type="match status" value="1"/>
</dbReference>
<dbReference type="InterPro" id="IPR049483">
    <property type="entry name" value="FAF1_2-like_UAS"/>
</dbReference>
<dbReference type="InterPro" id="IPR001012">
    <property type="entry name" value="UBX_dom"/>
</dbReference>
<dbReference type="SUPFAM" id="SSF52833">
    <property type="entry name" value="Thioredoxin-like"/>
    <property type="match status" value="1"/>
</dbReference>
<feature type="compositionally biased region" description="Pro residues" evidence="2">
    <location>
        <begin position="191"/>
        <end position="203"/>
    </location>
</feature>
<dbReference type="PANTHER" id="PTHR23322:SF1">
    <property type="entry name" value="FAS-ASSOCIATED FACTOR 2"/>
    <property type="match status" value="1"/>
</dbReference>
<evidence type="ECO:0000259" key="3">
    <source>
        <dbReference type="PROSITE" id="PS50033"/>
    </source>
</evidence>
<protein>
    <recommendedName>
        <fullName evidence="3">UBX domain-containing protein</fullName>
    </recommendedName>
</protein>
<evidence type="ECO:0000313" key="5">
    <source>
        <dbReference type="Proteomes" id="UP000717515"/>
    </source>
</evidence>
<dbReference type="SUPFAM" id="SSF57884">
    <property type="entry name" value="Ada DNA repair protein, N-terminal domain (N-Ada 10)"/>
    <property type="match status" value="1"/>
</dbReference>
<dbReference type="InterPro" id="IPR006577">
    <property type="entry name" value="UAS"/>
</dbReference>
<dbReference type="Proteomes" id="UP000717515">
    <property type="component" value="Unassembled WGS sequence"/>
</dbReference>
<sequence>MLRVNGVTEDAETESKRSWTLLGSDGKPYQSAAPGALGGHRGSRIYGRLDCRSALRAIARGGYVKHRVFFLDEATAVAAGYRPCGACMRQEYLKWKSTQPIKSLVNNVTRIMETLDQLTEDQKGILENYLAVTGQNDLEVAILALEHHSWQLETAVQAQFGDTPRTSNRADESLGGLGVDHASDSEDSDHPPPPPPPPPPAPLLPRQANAPRPTTSFSRSFLSWFSWPINTIWGVTWSFLAYFYTLFPQTFRQAITGQSTRSGPTRPPQDPASVAARFLREYEENYGTVHPNFYAGGYSAALNKAKNELKFLVVYLHSDEHDATDNFCRETLADSELLSYLRANDFLIWGGNVKEAEGFQVATTLQTVRYPFIGVIALSQPTAGSSATKMVLIDRIEGPSTAEQIIQRLTQQVARQSAALDRLRAERRERDMAREIRQQQDDAYQQSLRADREKARQQREAQEAAEKLQREQERIEAEKVEALNRRERHLKYLFENLPQEPSAGESGCARLSFKLWNGERVIRRFKGTEPVEHVYVFIETIEFRETGSKAELQLEAEEHVGYKHEYDFVLISPFPRTKITDRERLIQDEPALWPSASLVVELVEEDAEEE</sequence>
<dbReference type="Gene3D" id="3.10.20.90">
    <property type="entry name" value="Phosphatidylinositol 3-kinase Catalytic Subunit, Chain A, domain 1"/>
    <property type="match status" value="1"/>
</dbReference>
<evidence type="ECO:0000313" key="4">
    <source>
        <dbReference type="EMBL" id="KAG9321446.1"/>
    </source>
</evidence>
<dbReference type="EMBL" id="JAIFTL010000204">
    <property type="protein sequence ID" value="KAG9321446.1"/>
    <property type="molecule type" value="Genomic_DNA"/>
</dbReference>
<dbReference type="CDD" id="cd01767">
    <property type="entry name" value="UBX"/>
    <property type="match status" value="1"/>
</dbReference>
<feature type="region of interest" description="Disordered" evidence="2">
    <location>
        <begin position="435"/>
        <end position="470"/>
    </location>
</feature>
<evidence type="ECO:0000256" key="1">
    <source>
        <dbReference type="ARBA" id="ARBA00023054"/>
    </source>
</evidence>
<dbReference type="GO" id="GO:0043130">
    <property type="term" value="F:ubiquitin binding"/>
    <property type="evidence" value="ECO:0007669"/>
    <property type="project" value="TreeGrafter"/>
</dbReference>
<dbReference type="InterPro" id="IPR035451">
    <property type="entry name" value="Ada-like_dom_sf"/>
</dbReference>
<dbReference type="InterPro" id="IPR050730">
    <property type="entry name" value="UBX_domain-protein"/>
</dbReference>
<feature type="compositionally biased region" description="Basic and acidic residues" evidence="2">
    <location>
        <begin position="181"/>
        <end position="190"/>
    </location>
</feature>
<evidence type="ECO:0000256" key="2">
    <source>
        <dbReference type="SAM" id="MobiDB-lite"/>
    </source>
</evidence>
<dbReference type="Gene3D" id="3.40.10.10">
    <property type="entry name" value="DNA Methylphosphotriester Repair Domain"/>
    <property type="match status" value="1"/>
</dbReference>
<dbReference type="AlphaFoldDB" id="A0A9P8A2U8"/>
<dbReference type="GO" id="GO:0036503">
    <property type="term" value="P:ERAD pathway"/>
    <property type="evidence" value="ECO:0007669"/>
    <property type="project" value="TreeGrafter"/>
</dbReference>
<dbReference type="InterPro" id="IPR036249">
    <property type="entry name" value="Thioredoxin-like_sf"/>
</dbReference>
<organism evidence="4 5">
    <name type="scientific">Mortierella alpina</name>
    <name type="common">Oleaginous fungus</name>
    <name type="synonym">Mortierella renispora</name>
    <dbReference type="NCBI Taxonomy" id="64518"/>
    <lineage>
        <taxon>Eukaryota</taxon>
        <taxon>Fungi</taxon>
        <taxon>Fungi incertae sedis</taxon>
        <taxon>Mucoromycota</taxon>
        <taxon>Mortierellomycotina</taxon>
        <taxon>Mortierellomycetes</taxon>
        <taxon>Mortierellales</taxon>
        <taxon>Mortierellaceae</taxon>
        <taxon>Mortierella</taxon>
    </lineage>
</organism>
<keyword evidence="1" id="KW-0175">Coiled coil</keyword>
<dbReference type="Pfam" id="PF00789">
    <property type="entry name" value="UBX"/>
    <property type="match status" value="1"/>
</dbReference>
<dbReference type="Pfam" id="PF14555">
    <property type="entry name" value="UBA_4"/>
    <property type="match status" value="1"/>
</dbReference>
<dbReference type="InterPro" id="IPR029071">
    <property type="entry name" value="Ubiquitin-like_domsf"/>
</dbReference>
<dbReference type="SMART" id="SM00594">
    <property type="entry name" value="UAS"/>
    <property type="match status" value="1"/>
</dbReference>
<dbReference type="PANTHER" id="PTHR23322">
    <property type="entry name" value="FAS-ASSOCIATED PROTEIN"/>
    <property type="match status" value="1"/>
</dbReference>
<dbReference type="SMART" id="SM00166">
    <property type="entry name" value="UBX"/>
    <property type="match status" value="1"/>
</dbReference>
<feature type="compositionally biased region" description="Basic and acidic residues" evidence="2">
    <location>
        <begin position="449"/>
        <end position="470"/>
    </location>
</feature>
<dbReference type="Gene3D" id="1.10.8.10">
    <property type="entry name" value="DNA helicase RuvA subunit, C-terminal domain"/>
    <property type="match status" value="1"/>
</dbReference>
<name>A0A9P8A2U8_MORAP</name>
<dbReference type="SUPFAM" id="SSF54236">
    <property type="entry name" value="Ubiquitin-like"/>
    <property type="match status" value="1"/>
</dbReference>
<feature type="domain" description="UBX" evidence="3">
    <location>
        <begin position="504"/>
        <end position="588"/>
    </location>
</feature>
<feature type="region of interest" description="Disordered" evidence="2">
    <location>
        <begin position="161"/>
        <end position="212"/>
    </location>
</feature>
<accession>A0A9P8A2U8</accession>
<comment type="caution">
    <text evidence="4">The sequence shown here is derived from an EMBL/GenBank/DDBJ whole genome shotgun (WGS) entry which is preliminary data.</text>
</comment>